<evidence type="ECO:0000256" key="6">
    <source>
        <dbReference type="ARBA" id="ARBA00022840"/>
    </source>
</evidence>
<dbReference type="RefSeq" id="WP_185006651.1">
    <property type="nucleotide sequence ID" value="NZ_BAAAUI010000060.1"/>
</dbReference>
<feature type="region of interest" description="Disordered" evidence="7">
    <location>
        <begin position="154"/>
        <end position="186"/>
    </location>
</feature>
<keyword evidence="6" id="KW-0067">ATP-binding</keyword>
<evidence type="ECO:0000256" key="2">
    <source>
        <dbReference type="ARBA" id="ARBA00022527"/>
    </source>
</evidence>
<organism evidence="9 10">
    <name type="scientific">Crossiella cryophila</name>
    <dbReference type="NCBI Taxonomy" id="43355"/>
    <lineage>
        <taxon>Bacteria</taxon>
        <taxon>Bacillati</taxon>
        <taxon>Actinomycetota</taxon>
        <taxon>Actinomycetes</taxon>
        <taxon>Pseudonocardiales</taxon>
        <taxon>Pseudonocardiaceae</taxon>
        <taxon>Crossiella</taxon>
    </lineage>
</organism>
<sequence>MGLLAPGDVVGDRLVVQQPLGQGAYAEVCRVWHEVLGRQAMKVFKHLTSDARTRELLGEAQLLSRLGHHNIVRVFDAGMIRTAEGARGYFTMEYLPGGSLHRLLGYSRASDVWSLGTIALATLELDRIVLATLELDPRQRISHAMELADRLRARHAPATPHRRPEPPPAPPDCDRGPEHTAAQAQATRALALARRLGGLAEAAAELDRAVRRCPCARGRHGYRVELWRRGVVM</sequence>
<evidence type="ECO:0000313" key="10">
    <source>
        <dbReference type="Proteomes" id="UP000533598"/>
    </source>
</evidence>
<proteinExistence type="predicted"/>
<dbReference type="EMBL" id="JACHMH010000001">
    <property type="protein sequence ID" value="MBB4680669.1"/>
    <property type="molecule type" value="Genomic_DNA"/>
</dbReference>
<dbReference type="GO" id="GO:0004674">
    <property type="term" value="F:protein serine/threonine kinase activity"/>
    <property type="evidence" value="ECO:0007669"/>
    <property type="project" value="UniProtKB-KW"/>
</dbReference>
<evidence type="ECO:0000256" key="7">
    <source>
        <dbReference type="SAM" id="MobiDB-lite"/>
    </source>
</evidence>
<evidence type="ECO:0000259" key="8">
    <source>
        <dbReference type="PROSITE" id="PS50011"/>
    </source>
</evidence>
<dbReference type="GO" id="GO:0005524">
    <property type="term" value="F:ATP binding"/>
    <property type="evidence" value="ECO:0007669"/>
    <property type="project" value="UniProtKB-KW"/>
</dbReference>
<feature type="domain" description="Protein kinase" evidence="8">
    <location>
        <begin position="14"/>
        <end position="233"/>
    </location>
</feature>
<reference evidence="9 10" key="1">
    <citation type="submission" date="2020-08" db="EMBL/GenBank/DDBJ databases">
        <title>Sequencing the genomes of 1000 actinobacteria strains.</title>
        <authorList>
            <person name="Klenk H.-P."/>
        </authorList>
    </citation>
    <scope>NUCLEOTIDE SEQUENCE [LARGE SCALE GENOMIC DNA]</scope>
    <source>
        <strain evidence="9 10">DSM 44230</strain>
    </source>
</reference>
<dbReference type="PANTHER" id="PTHR43289:SF6">
    <property type="entry name" value="SERINE_THREONINE-PROTEIN KINASE NEKL-3"/>
    <property type="match status" value="1"/>
</dbReference>
<dbReference type="PROSITE" id="PS50011">
    <property type="entry name" value="PROTEIN_KINASE_DOM"/>
    <property type="match status" value="1"/>
</dbReference>
<keyword evidence="3" id="KW-0808">Transferase</keyword>
<keyword evidence="2" id="KW-0723">Serine/threonine-protein kinase</keyword>
<evidence type="ECO:0000313" key="9">
    <source>
        <dbReference type="EMBL" id="MBB4680669.1"/>
    </source>
</evidence>
<gene>
    <name evidence="9" type="ORF">HNR67_006787</name>
</gene>
<evidence type="ECO:0000256" key="3">
    <source>
        <dbReference type="ARBA" id="ARBA00022679"/>
    </source>
</evidence>
<dbReference type="InterPro" id="IPR000719">
    <property type="entry name" value="Prot_kinase_dom"/>
</dbReference>
<accession>A0A7W7CGB5</accession>
<evidence type="ECO:0000256" key="1">
    <source>
        <dbReference type="ARBA" id="ARBA00012513"/>
    </source>
</evidence>
<dbReference type="Pfam" id="PF00069">
    <property type="entry name" value="Pkinase"/>
    <property type="match status" value="1"/>
</dbReference>
<keyword evidence="4" id="KW-0547">Nucleotide-binding</keyword>
<dbReference type="AlphaFoldDB" id="A0A7W7CGB5"/>
<keyword evidence="10" id="KW-1185">Reference proteome</keyword>
<dbReference type="SMART" id="SM00220">
    <property type="entry name" value="S_TKc"/>
    <property type="match status" value="1"/>
</dbReference>
<evidence type="ECO:0000256" key="5">
    <source>
        <dbReference type="ARBA" id="ARBA00022777"/>
    </source>
</evidence>
<dbReference type="SUPFAM" id="SSF56112">
    <property type="entry name" value="Protein kinase-like (PK-like)"/>
    <property type="match status" value="1"/>
</dbReference>
<dbReference type="Gene3D" id="3.30.200.20">
    <property type="entry name" value="Phosphorylase Kinase, domain 1"/>
    <property type="match status" value="1"/>
</dbReference>
<protein>
    <recommendedName>
        <fullName evidence="1">non-specific serine/threonine protein kinase</fullName>
        <ecNumber evidence="1">2.7.11.1</ecNumber>
    </recommendedName>
</protein>
<dbReference type="EC" id="2.7.11.1" evidence="1"/>
<dbReference type="PANTHER" id="PTHR43289">
    <property type="entry name" value="MITOGEN-ACTIVATED PROTEIN KINASE KINASE KINASE 20-RELATED"/>
    <property type="match status" value="1"/>
</dbReference>
<name>A0A7W7CGB5_9PSEU</name>
<keyword evidence="5" id="KW-0418">Kinase</keyword>
<dbReference type="InterPro" id="IPR011009">
    <property type="entry name" value="Kinase-like_dom_sf"/>
</dbReference>
<dbReference type="Proteomes" id="UP000533598">
    <property type="component" value="Unassembled WGS sequence"/>
</dbReference>
<evidence type="ECO:0000256" key="4">
    <source>
        <dbReference type="ARBA" id="ARBA00022741"/>
    </source>
</evidence>
<comment type="caution">
    <text evidence="9">The sequence shown here is derived from an EMBL/GenBank/DDBJ whole genome shotgun (WGS) entry which is preliminary data.</text>
</comment>